<evidence type="ECO:0000256" key="9">
    <source>
        <dbReference type="NCBIfam" id="TIGR00751"/>
    </source>
</evidence>
<feature type="transmembrane region" description="Helical" evidence="8">
    <location>
        <begin position="178"/>
        <end position="198"/>
    </location>
</feature>
<dbReference type="InterPro" id="IPR026046">
    <property type="entry name" value="UBIAD1"/>
</dbReference>
<keyword evidence="11" id="KW-1185">Reference proteome</keyword>
<protein>
    <recommendedName>
        <fullName evidence="8 9">1,4-dihydroxy-2-naphthoate octaprenyltransferase</fullName>
        <shortName evidence="8">DHNA-octaprenyltransferase</shortName>
        <ecNumber evidence="8 9">2.5.1.74</ecNumber>
    </recommendedName>
</protein>
<dbReference type="RefSeq" id="WP_132745467.1">
    <property type="nucleotide sequence ID" value="NZ_SLXK01000008.1"/>
</dbReference>
<dbReference type="PANTHER" id="PTHR13929">
    <property type="entry name" value="1,4-DIHYDROXY-2-NAPHTHOATE OCTAPRENYLTRANSFERASE"/>
    <property type="match status" value="1"/>
</dbReference>
<gene>
    <name evidence="8" type="primary">menA</name>
    <name evidence="10" type="ORF">EV207_108137</name>
</gene>
<dbReference type="InterPro" id="IPR000537">
    <property type="entry name" value="UbiA_prenyltransferase"/>
</dbReference>
<dbReference type="UniPathway" id="UPA00079">
    <property type="reaction ID" value="UER00168"/>
</dbReference>
<feature type="transmembrane region" description="Helical" evidence="8">
    <location>
        <begin position="218"/>
        <end position="239"/>
    </location>
</feature>
<comment type="caution">
    <text evidence="10">The sequence shown here is derived from an EMBL/GenBank/DDBJ whole genome shotgun (WGS) entry which is preliminary data.</text>
</comment>
<comment type="subcellular location">
    <subcellularLocation>
        <location evidence="8">Cell membrane</location>
        <topology evidence="8">Multi-pass membrane protein</topology>
    </subcellularLocation>
    <subcellularLocation>
        <location evidence="1">Membrane</location>
        <topology evidence="1">Multi-pass membrane protein</topology>
    </subcellularLocation>
</comment>
<dbReference type="GO" id="GO:0005886">
    <property type="term" value="C:plasma membrane"/>
    <property type="evidence" value="ECO:0007669"/>
    <property type="project" value="UniProtKB-SubCell"/>
</dbReference>
<comment type="function">
    <text evidence="8">Conversion of 1,4-dihydroxy-2-naphthoate (DHNA) to demethylmenaquinone (DMK).</text>
</comment>
<dbReference type="EMBL" id="SLXK01000008">
    <property type="protein sequence ID" value="TCP29843.1"/>
    <property type="molecule type" value="Genomic_DNA"/>
</dbReference>
<feature type="transmembrane region" description="Helical" evidence="8">
    <location>
        <begin position="152"/>
        <end position="172"/>
    </location>
</feature>
<evidence type="ECO:0000256" key="2">
    <source>
        <dbReference type="ARBA" id="ARBA00022428"/>
    </source>
</evidence>
<evidence type="ECO:0000256" key="5">
    <source>
        <dbReference type="ARBA" id="ARBA00022692"/>
    </source>
</evidence>
<dbReference type="InterPro" id="IPR044878">
    <property type="entry name" value="UbiA_sf"/>
</dbReference>
<dbReference type="InterPro" id="IPR004657">
    <property type="entry name" value="MenA"/>
</dbReference>
<feature type="transmembrane region" description="Helical" evidence="8">
    <location>
        <begin position="100"/>
        <end position="118"/>
    </location>
</feature>
<evidence type="ECO:0000256" key="1">
    <source>
        <dbReference type="ARBA" id="ARBA00004141"/>
    </source>
</evidence>
<dbReference type="NCBIfam" id="NF004749">
    <property type="entry name" value="PRK06080.1-1"/>
    <property type="match status" value="1"/>
</dbReference>
<evidence type="ECO:0000313" key="11">
    <source>
        <dbReference type="Proteomes" id="UP000295416"/>
    </source>
</evidence>
<dbReference type="HAMAP" id="MF_01937">
    <property type="entry name" value="MenA_1"/>
    <property type="match status" value="1"/>
</dbReference>
<keyword evidence="6 8" id="KW-1133">Transmembrane helix</keyword>
<evidence type="ECO:0000313" key="10">
    <source>
        <dbReference type="EMBL" id="TCP29843.1"/>
    </source>
</evidence>
<keyword evidence="2 8" id="KW-0474">Menaquinone biosynthesis</keyword>
<dbReference type="Proteomes" id="UP000295416">
    <property type="component" value="Unassembled WGS sequence"/>
</dbReference>
<accession>A0A4R2P500</accession>
<dbReference type="GO" id="GO:0042371">
    <property type="term" value="P:vitamin K biosynthetic process"/>
    <property type="evidence" value="ECO:0007669"/>
    <property type="project" value="TreeGrafter"/>
</dbReference>
<sequence>MTESTGKINKNTGLKKWWHMLRPHTLTASFVPVILGTAIALPKSGINIPLFIAMLLASMLIQIATNLFNEYFDFKRGLDTEESIGIGGTIVRDGVRPETVLRLAYILCLTATLIGVYICIESSWWLAVVGCICMMAGYFYSGGPYPIAYTPFGELAAGLFMGVVIILISFFIQTDTITINSILISVPIGLLVGGINMANNIRDLDGDKEKGRQTLPILLGRSRAITVLAGLFVVSYLWIIGLMLFGVESAWLLVVFASLPKAYQATKLFTGKTKSIQLMPAMKATAQMTTMFGFLLSLGLILDYIINL</sequence>
<organism evidence="10 11">
    <name type="scientific">Scopulibacillus darangshiensis</name>
    <dbReference type="NCBI Taxonomy" id="442528"/>
    <lineage>
        <taxon>Bacteria</taxon>
        <taxon>Bacillati</taxon>
        <taxon>Bacillota</taxon>
        <taxon>Bacilli</taxon>
        <taxon>Bacillales</taxon>
        <taxon>Sporolactobacillaceae</taxon>
        <taxon>Scopulibacillus</taxon>
    </lineage>
</organism>
<keyword evidence="5 8" id="KW-0812">Transmembrane</keyword>
<evidence type="ECO:0000256" key="4">
    <source>
        <dbReference type="ARBA" id="ARBA00022679"/>
    </source>
</evidence>
<feature type="transmembrane region" description="Helical" evidence="8">
    <location>
        <begin position="48"/>
        <end position="68"/>
    </location>
</feature>
<evidence type="ECO:0000256" key="8">
    <source>
        <dbReference type="HAMAP-Rule" id="MF_01937"/>
    </source>
</evidence>
<dbReference type="OrthoDB" id="9767568at2"/>
<dbReference type="GO" id="GO:0046428">
    <property type="term" value="F:1,4-dihydroxy-2-naphthoate polyprenyltransferase activity"/>
    <property type="evidence" value="ECO:0007669"/>
    <property type="project" value="UniProtKB-UniRule"/>
</dbReference>
<comment type="similarity">
    <text evidence="8">Belongs to the MenA family. Type 1 subfamily.</text>
</comment>
<dbReference type="AlphaFoldDB" id="A0A4R2P500"/>
<dbReference type="Gene3D" id="1.10.357.140">
    <property type="entry name" value="UbiA prenyltransferase"/>
    <property type="match status" value="1"/>
</dbReference>
<dbReference type="GO" id="GO:0009234">
    <property type="term" value="P:menaquinone biosynthetic process"/>
    <property type="evidence" value="ECO:0007669"/>
    <property type="project" value="UniProtKB-UniRule"/>
</dbReference>
<evidence type="ECO:0000256" key="6">
    <source>
        <dbReference type="ARBA" id="ARBA00022989"/>
    </source>
</evidence>
<evidence type="ECO:0000256" key="7">
    <source>
        <dbReference type="ARBA" id="ARBA00023136"/>
    </source>
</evidence>
<dbReference type="PANTHER" id="PTHR13929:SF0">
    <property type="entry name" value="UBIA PRENYLTRANSFERASE DOMAIN-CONTAINING PROTEIN 1"/>
    <property type="match status" value="1"/>
</dbReference>
<reference evidence="10 11" key="1">
    <citation type="submission" date="2019-03" db="EMBL/GenBank/DDBJ databases">
        <title>Genomic Encyclopedia of Type Strains, Phase IV (KMG-IV): sequencing the most valuable type-strain genomes for metagenomic binning, comparative biology and taxonomic classification.</title>
        <authorList>
            <person name="Goeker M."/>
        </authorList>
    </citation>
    <scope>NUCLEOTIDE SEQUENCE [LARGE SCALE GENOMIC DNA]</scope>
    <source>
        <strain evidence="10 11">DSM 19377</strain>
    </source>
</reference>
<feature type="transmembrane region" description="Helical" evidence="8">
    <location>
        <begin position="284"/>
        <end position="306"/>
    </location>
</feature>
<keyword evidence="4 8" id="KW-0808">Transferase</keyword>
<dbReference type="EC" id="2.5.1.74" evidence="8 9"/>
<dbReference type="NCBIfam" id="TIGR00751">
    <property type="entry name" value="menA"/>
    <property type="match status" value="1"/>
</dbReference>
<proteinExistence type="inferred from homology"/>
<keyword evidence="7 8" id="KW-0472">Membrane</keyword>
<dbReference type="PIRSF" id="PIRSF005355">
    <property type="entry name" value="UBIAD1"/>
    <property type="match status" value="1"/>
</dbReference>
<name>A0A4R2P500_9BACL</name>
<comment type="catalytic activity">
    <reaction evidence="8">
        <text>an all-trans-polyprenyl diphosphate + 1,4-dihydroxy-2-naphthoate + H(+) = a 2-demethylmenaquinol + CO2 + diphosphate</text>
        <dbReference type="Rhea" id="RHEA:26478"/>
        <dbReference type="Rhea" id="RHEA-COMP:9563"/>
        <dbReference type="Rhea" id="RHEA-COMP:9564"/>
        <dbReference type="ChEBI" id="CHEBI:11173"/>
        <dbReference type="ChEBI" id="CHEBI:15378"/>
        <dbReference type="ChEBI" id="CHEBI:16526"/>
        <dbReference type="ChEBI" id="CHEBI:33019"/>
        <dbReference type="ChEBI" id="CHEBI:55437"/>
        <dbReference type="ChEBI" id="CHEBI:58914"/>
        <dbReference type="EC" id="2.5.1.74"/>
    </reaction>
</comment>
<dbReference type="Gene3D" id="1.20.120.1780">
    <property type="entry name" value="UbiA prenyltransferase"/>
    <property type="match status" value="1"/>
</dbReference>
<feature type="transmembrane region" description="Helical" evidence="8">
    <location>
        <begin position="21"/>
        <end position="42"/>
    </location>
</feature>
<dbReference type="CDD" id="cd13962">
    <property type="entry name" value="PT_UbiA_UBIAD1"/>
    <property type="match status" value="1"/>
</dbReference>
<feature type="transmembrane region" description="Helical" evidence="8">
    <location>
        <begin position="124"/>
        <end position="140"/>
    </location>
</feature>
<dbReference type="FunFam" id="1.10.357.140:FF:000007">
    <property type="entry name" value="1,4-dihydroxy-2-naphthoate octaprenyltransferase"/>
    <property type="match status" value="1"/>
</dbReference>
<comment type="pathway">
    <text evidence="8">Quinol/quinone metabolism; menaquinone biosynthesis; menaquinol from 1,4-dihydroxy-2-naphthoate: step 1/2.</text>
</comment>
<keyword evidence="3 8" id="KW-1003">Cell membrane</keyword>
<dbReference type="Pfam" id="PF01040">
    <property type="entry name" value="UbiA"/>
    <property type="match status" value="1"/>
</dbReference>
<evidence type="ECO:0000256" key="3">
    <source>
        <dbReference type="ARBA" id="ARBA00022475"/>
    </source>
</evidence>